<gene>
    <name evidence="3" type="ORF">NST17_20295</name>
</gene>
<dbReference type="SUPFAM" id="SSF56349">
    <property type="entry name" value="DNA breaking-rejoining enzymes"/>
    <property type="match status" value="1"/>
</dbReference>
<keyword evidence="4" id="KW-1185">Reference proteome</keyword>
<dbReference type="RefSeq" id="WP_342021131.1">
    <property type="nucleotide sequence ID" value="NZ_JBBYAK010000002.1"/>
</dbReference>
<evidence type="ECO:0000313" key="3">
    <source>
        <dbReference type="EMBL" id="MEL3959495.1"/>
    </source>
</evidence>
<reference evidence="3 4" key="1">
    <citation type="submission" date="2024-03" db="EMBL/GenBank/DDBJ databases">
        <title>Bacilli Hybrid Assemblies.</title>
        <authorList>
            <person name="Kovac J."/>
        </authorList>
    </citation>
    <scope>NUCLEOTIDE SEQUENCE [LARGE SCALE GENOMIC DNA]</scope>
    <source>
        <strain evidence="3 4">FSL M8-0022</strain>
    </source>
</reference>
<name>A0ABU9K415_9BACI</name>
<evidence type="ECO:0008006" key="5">
    <source>
        <dbReference type="Google" id="ProtNLM"/>
    </source>
</evidence>
<comment type="caution">
    <text evidence="3">The sequence shown here is derived from an EMBL/GenBank/DDBJ whole genome shotgun (WGS) entry which is preliminary data.</text>
</comment>
<dbReference type="InterPro" id="IPR011010">
    <property type="entry name" value="DNA_brk_join_enz"/>
</dbReference>
<proteinExistence type="predicted"/>
<dbReference type="Pfam" id="PF22823">
    <property type="entry name" value="MrpR_C_cat"/>
    <property type="match status" value="1"/>
</dbReference>
<evidence type="ECO:0000259" key="2">
    <source>
        <dbReference type="Pfam" id="PF22823"/>
    </source>
</evidence>
<dbReference type="Pfam" id="PF22822">
    <property type="entry name" value="MrpR_N_CB"/>
    <property type="match status" value="1"/>
</dbReference>
<dbReference type="InterPro" id="IPR055009">
    <property type="entry name" value="MrpR_N_CB"/>
</dbReference>
<evidence type="ECO:0000313" key="4">
    <source>
        <dbReference type="Proteomes" id="UP001459714"/>
    </source>
</evidence>
<dbReference type="Proteomes" id="UP001459714">
    <property type="component" value="Unassembled WGS sequence"/>
</dbReference>
<feature type="domain" description="MrpR C-terminal catalytic" evidence="2">
    <location>
        <begin position="115"/>
        <end position="313"/>
    </location>
</feature>
<protein>
    <recommendedName>
        <fullName evidence="5">Tyr recombinase domain-containing protein</fullName>
    </recommendedName>
</protein>
<feature type="domain" description="MrpR N-terminal core-binding" evidence="1">
    <location>
        <begin position="4"/>
        <end position="80"/>
    </location>
</feature>
<sequence>MNKLYNEHIKKEFLKLYEETSQHAIERVFNKSYSAEKLLRKDLYDFNENEIGIVLSELEPHSVDVAKSLGFYIKSYISWAMPYRKSNLNPLDIATDSYFERFVDKSKKIHWAEDELIEQLEKLPNGQDKALVMLIFNGILGEEAIELIDLNYFDIDWSSNEIYIASRKEKLKVSDACIKYLKEAHRQQNYYSLSDDNKEFPLVETDYIFKNIYGKKSQDSKQVTSGVIYGRLSRIKDYLSLDYLTTNSIKQSGMIKYAVDLWSNRGKLGKEEFNLIGDRFNLNKIHANGYEYHNKTLMKKYINEENIKKLYGIDVQIS</sequence>
<accession>A0ABU9K415</accession>
<evidence type="ECO:0000259" key="1">
    <source>
        <dbReference type="Pfam" id="PF22822"/>
    </source>
</evidence>
<dbReference type="EMBL" id="JBBYAK010000002">
    <property type="protein sequence ID" value="MEL3959495.1"/>
    <property type="molecule type" value="Genomic_DNA"/>
</dbReference>
<dbReference type="InterPro" id="IPR055008">
    <property type="entry name" value="MrpR_C_cat"/>
</dbReference>
<organism evidence="3 4">
    <name type="scientific">Caldifermentibacillus hisashii</name>
    <dbReference type="NCBI Taxonomy" id="996558"/>
    <lineage>
        <taxon>Bacteria</taxon>
        <taxon>Bacillati</taxon>
        <taxon>Bacillota</taxon>
        <taxon>Bacilli</taxon>
        <taxon>Bacillales</taxon>
        <taxon>Bacillaceae</taxon>
        <taxon>Caldifermentibacillus</taxon>
    </lineage>
</organism>